<accession>A0A2J6R8H4</accession>
<keyword evidence="2" id="KW-1185">Reference proteome</keyword>
<protein>
    <submittedName>
        <fullName evidence="1">Uncharacterized protein</fullName>
    </submittedName>
</protein>
<reference evidence="1 2" key="1">
    <citation type="submission" date="2016-04" db="EMBL/GenBank/DDBJ databases">
        <title>A degradative enzymes factory behind the ericoid mycorrhizal symbiosis.</title>
        <authorList>
            <consortium name="DOE Joint Genome Institute"/>
            <person name="Martino E."/>
            <person name="Morin E."/>
            <person name="Grelet G."/>
            <person name="Kuo A."/>
            <person name="Kohler A."/>
            <person name="Daghino S."/>
            <person name="Barry K."/>
            <person name="Choi C."/>
            <person name="Cichocki N."/>
            <person name="Clum A."/>
            <person name="Copeland A."/>
            <person name="Hainaut M."/>
            <person name="Haridas S."/>
            <person name="Labutti K."/>
            <person name="Lindquist E."/>
            <person name="Lipzen A."/>
            <person name="Khouja H.-R."/>
            <person name="Murat C."/>
            <person name="Ohm R."/>
            <person name="Olson A."/>
            <person name="Spatafora J."/>
            <person name="Veneault-Fourrey C."/>
            <person name="Henrissat B."/>
            <person name="Grigoriev I."/>
            <person name="Martin F."/>
            <person name="Perotto S."/>
        </authorList>
    </citation>
    <scope>NUCLEOTIDE SEQUENCE [LARGE SCALE GENOMIC DNA]</scope>
    <source>
        <strain evidence="1 2">F</strain>
    </source>
</reference>
<dbReference type="AlphaFoldDB" id="A0A2J6R8H4"/>
<dbReference type="EMBL" id="KZ613953">
    <property type="protein sequence ID" value="PMD34812.1"/>
    <property type="molecule type" value="Genomic_DNA"/>
</dbReference>
<evidence type="ECO:0000313" key="1">
    <source>
        <dbReference type="EMBL" id="PMD34812.1"/>
    </source>
</evidence>
<evidence type="ECO:0000313" key="2">
    <source>
        <dbReference type="Proteomes" id="UP000235786"/>
    </source>
</evidence>
<proteinExistence type="predicted"/>
<dbReference type="Proteomes" id="UP000235786">
    <property type="component" value="Unassembled WGS sequence"/>
</dbReference>
<gene>
    <name evidence="1" type="ORF">L207DRAFT_127145</name>
</gene>
<name>A0A2J6R8H4_HYAVF</name>
<sequence>MGRTACSPSYLLGLIKGCLGKSCVLGAFREVWNGAGVCSLISCLQMTMVLYKWARSNVKKMSVHDSQGTKFRIKFYGFPLTRSLKDSYFFRSFIFKIHTAHQAQLGFPHG</sequence>
<organism evidence="1 2">
    <name type="scientific">Hyaloscypha variabilis (strain UAMH 11265 / GT02V1 / F)</name>
    <name type="common">Meliniomyces variabilis</name>
    <dbReference type="NCBI Taxonomy" id="1149755"/>
    <lineage>
        <taxon>Eukaryota</taxon>
        <taxon>Fungi</taxon>
        <taxon>Dikarya</taxon>
        <taxon>Ascomycota</taxon>
        <taxon>Pezizomycotina</taxon>
        <taxon>Leotiomycetes</taxon>
        <taxon>Helotiales</taxon>
        <taxon>Hyaloscyphaceae</taxon>
        <taxon>Hyaloscypha</taxon>
        <taxon>Hyaloscypha variabilis</taxon>
    </lineage>
</organism>